<evidence type="ECO:0000259" key="4">
    <source>
        <dbReference type="Pfam" id="PF01321"/>
    </source>
</evidence>
<dbReference type="InterPro" id="IPR000994">
    <property type="entry name" value="Pept_M24"/>
</dbReference>
<accession>A0ABR8MRS4</accession>
<keyword evidence="5" id="KW-0645">Protease</keyword>
<dbReference type="InterPro" id="IPR029149">
    <property type="entry name" value="Creatin/AminoP/Spt16_N"/>
</dbReference>
<dbReference type="Gene3D" id="3.40.350.10">
    <property type="entry name" value="Creatinase/prolidase N-terminal domain"/>
    <property type="match status" value="1"/>
</dbReference>
<keyword evidence="5" id="KW-0031">Aminopeptidase</keyword>
<dbReference type="EMBL" id="JACXZA010000002">
    <property type="protein sequence ID" value="MBD3918677.1"/>
    <property type="molecule type" value="Genomic_DNA"/>
</dbReference>
<dbReference type="PROSITE" id="PS00491">
    <property type="entry name" value="PROLINE_PEPTIDASE"/>
    <property type="match status" value="1"/>
</dbReference>
<dbReference type="SUPFAM" id="SSF53092">
    <property type="entry name" value="Creatinase/prolidase N-terminal domain"/>
    <property type="match status" value="1"/>
</dbReference>
<proteinExistence type="predicted"/>
<dbReference type="CDD" id="cd01092">
    <property type="entry name" value="APP-like"/>
    <property type="match status" value="1"/>
</dbReference>
<dbReference type="RefSeq" id="WP_191202989.1">
    <property type="nucleotide sequence ID" value="NZ_JACXZA010000002.1"/>
</dbReference>
<name>A0ABR8MRS4_9BACL</name>
<evidence type="ECO:0000256" key="1">
    <source>
        <dbReference type="ARBA" id="ARBA00022723"/>
    </source>
</evidence>
<gene>
    <name evidence="5" type="ORF">H8B09_07945</name>
</gene>
<dbReference type="InterPro" id="IPR036005">
    <property type="entry name" value="Creatinase/aminopeptidase-like"/>
</dbReference>
<dbReference type="InterPro" id="IPR001131">
    <property type="entry name" value="Peptidase_M24B_aminopep-P_CS"/>
</dbReference>
<dbReference type="PANTHER" id="PTHR46112:SF3">
    <property type="entry name" value="AMINOPEPTIDASE YPDF"/>
    <property type="match status" value="1"/>
</dbReference>
<dbReference type="InterPro" id="IPR050659">
    <property type="entry name" value="Peptidase_M24B"/>
</dbReference>
<evidence type="ECO:0000313" key="5">
    <source>
        <dbReference type="EMBL" id="MBD3918677.1"/>
    </source>
</evidence>
<comment type="caution">
    <text evidence="5">The sequence shown here is derived from an EMBL/GenBank/DDBJ whole genome shotgun (WGS) entry which is preliminary data.</text>
</comment>
<dbReference type="Gene3D" id="3.90.230.10">
    <property type="entry name" value="Creatinase/methionine aminopeptidase superfamily"/>
    <property type="match status" value="1"/>
</dbReference>
<dbReference type="InterPro" id="IPR001714">
    <property type="entry name" value="Pept_M24_MAP"/>
</dbReference>
<keyword evidence="2" id="KW-0378">Hydrolase</keyword>
<dbReference type="PRINTS" id="PR00599">
    <property type="entry name" value="MAPEPTIDASE"/>
</dbReference>
<evidence type="ECO:0000259" key="3">
    <source>
        <dbReference type="Pfam" id="PF00557"/>
    </source>
</evidence>
<keyword evidence="6" id="KW-1185">Reference proteome</keyword>
<reference evidence="5 6" key="1">
    <citation type="submission" date="2020-09" db="EMBL/GenBank/DDBJ databases">
        <title>Paenibacillus sp. strain PR3 16S rRNA gene Genome sequencing and assembly.</title>
        <authorList>
            <person name="Kim J."/>
        </authorList>
    </citation>
    <scope>NUCLEOTIDE SEQUENCE [LARGE SCALE GENOMIC DNA]</scope>
    <source>
        <strain evidence="5 6">PR3</strain>
    </source>
</reference>
<protein>
    <submittedName>
        <fullName evidence="5">Aminopeptidase P family protein</fullName>
    </submittedName>
</protein>
<sequence length="358" mass="39336">MTNARLDRLRDQLSQMGREALLITYSHNRKYVSGFTGSSGMLLITAQDSWLLTDFRYMTQAADQAPDFELIEHAAKPIVTVRDLLESKKIAKLAFEQDHVTYAEFAAWTEQLGSIELEPVSGIVEGLRLIKDEAEIAIVQEAAELADKTFQFALGIIRPGLSELEIALEMETFMRKGGASGPSFETIVASGERSALPHGVASERIVGTNEFVKLDFGAYYKGYCSDITRTVVVGTASERHREIYNIVLEAQLHALANIRPGMSGREADALSRDIIARYGYGDNFGHSLGHGIGLEIHEMPRLSKLSDSILTPGMIVTVEPGIYIPGFGGVRIEDDIVITDTGIKILTSSTKELIELRA</sequence>
<dbReference type="Proteomes" id="UP000609346">
    <property type="component" value="Unassembled WGS sequence"/>
</dbReference>
<dbReference type="Pfam" id="PF00557">
    <property type="entry name" value="Peptidase_M24"/>
    <property type="match status" value="1"/>
</dbReference>
<dbReference type="PANTHER" id="PTHR46112">
    <property type="entry name" value="AMINOPEPTIDASE"/>
    <property type="match status" value="1"/>
</dbReference>
<evidence type="ECO:0000313" key="6">
    <source>
        <dbReference type="Proteomes" id="UP000609346"/>
    </source>
</evidence>
<dbReference type="SUPFAM" id="SSF55920">
    <property type="entry name" value="Creatinase/aminopeptidase"/>
    <property type="match status" value="1"/>
</dbReference>
<feature type="domain" description="Peptidase M24" evidence="3">
    <location>
        <begin position="139"/>
        <end position="340"/>
    </location>
</feature>
<dbReference type="Pfam" id="PF01321">
    <property type="entry name" value="Creatinase_N"/>
    <property type="match status" value="1"/>
</dbReference>
<dbReference type="GO" id="GO:0004177">
    <property type="term" value="F:aminopeptidase activity"/>
    <property type="evidence" value="ECO:0007669"/>
    <property type="project" value="UniProtKB-KW"/>
</dbReference>
<evidence type="ECO:0000256" key="2">
    <source>
        <dbReference type="ARBA" id="ARBA00022801"/>
    </source>
</evidence>
<keyword evidence="1" id="KW-0479">Metal-binding</keyword>
<organism evidence="5 6">
    <name type="scientific">Paenibacillus terricola</name>
    <dbReference type="NCBI Taxonomy" id="2763503"/>
    <lineage>
        <taxon>Bacteria</taxon>
        <taxon>Bacillati</taxon>
        <taxon>Bacillota</taxon>
        <taxon>Bacilli</taxon>
        <taxon>Bacillales</taxon>
        <taxon>Paenibacillaceae</taxon>
        <taxon>Paenibacillus</taxon>
    </lineage>
</organism>
<feature type="domain" description="Creatinase N-terminal" evidence="4">
    <location>
        <begin position="5"/>
        <end position="130"/>
    </location>
</feature>
<dbReference type="InterPro" id="IPR000587">
    <property type="entry name" value="Creatinase_N"/>
</dbReference>